<comment type="similarity">
    <text evidence="3">Belongs to the cyclophilin-type PPIase family.</text>
</comment>
<dbReference type="PROSITE" id="PS00170">
    <property type="entry name" value="CSA_PPIASE_1"/>
    <property type="match status" value="1"/>
</dbReference>
<keyword evidence="6" id="KW-1185">Reference proteome</keyword>
<dbReference type="EMBL" id="JBDODL010000483">
    <property type="protein sequence ID" value="MES1920029.1"/>
    <property type="molecule type" value="Genomic_DNA"/>
</dbReference>
<feature type="signal peptide" evidence="3">
    <location>
        <begin position="1"/>
        <end position="17"/>
    </location>
</feature>
<dbReference type="PRINTS" id="PR00153">
    <property type="entry name" value="CSAPPISMRASE"/>
</dbReference>
<dbReference type="SUPFAM" id="SSF50891">
    <property type="entry name" value="Cyclophilin-like"/>
    <property type="match status" value="1"/>
</dbReference>
<proteinExistence type="inferred from homology"/>
<reference evidence="5 6" key="1">
    <citation type="journal article" date="2024" name="BMC Biol.">
        <title>Comparative genomics of Ascetosporea gives new insight into the evolutionary basis for animal parasitism in Rhizaria.</title>
        <authorList>
            <person name="Hiltunen Thoren M."/>
            <person name="Onut-Brannstrom I."/>
            <person name="Alfjorden A."/>
            <person name="Peckova H."/>
            <person name="Swords F."/>
            <person name="Hooper C."/>
            <person name="Holzer A.S."/>
            <person name="Bass D."/>
            <person name="Burki F."/>
        </authorList>
    </citation>
    <scope>NUCLEOTIDE SEQUENCE [LARGE SCALE GENOMIC DNA]</scope>
    <source>
        <strain evidence="5">20-A016</strain>
    </source>
</reference>
<feature type="domain" description="PPIase cyclophilin-type" evidence="4">
    <location>
        <begin position="27"/>
        <end position="190"/>
    </location>
</feature>
<dbReference type="Pfam" id="PF00160">
    <property type="entry name" value="Pro_isomerase"/>
    <property type="match status" value="1"/>
</dbReference>
<keyword evidence="1 3" id="KW-0697">Rotamase</keyword>
<keyword evidence="2 3" id="KW-0413">Isomerase</keyword>
<dbReference type="PANTHER" id="PTHR11071:SF561">
    <property type="entry name" value="PEPTIDYL-PROLYL CIS-TRANS ISOMERASE D-RELATED"/>
    <property type="match status" value="1"/>
</dbReference>
<dbReference type="Gene3D" id="2.40.100.10">
    <property type="entry name" value="Cyclophilin-like"/>
    <property type="match status" value="1"/>
</dbReference>
<dbReference type="PROSITE" id="PS50072">
    <property type="entry name" value="CSA_PPIASE_2"/>
    <property type="match status" value="1"/>
</dbReference>
<gene>
    <name evidence="5" type="ORF">MHBO_001758</name>
</gene>
<evidence type="ECO:0000313" key="5">
    <source>
        <dbReference type="EMBL" id="MES1920029.1"/>
    </source>
</evidence>
<evidence type="ECO:0000256" key="2">
    <source>
        <dbReference type="ARBA" id="ARBA00023235"/>
    </source>
</evidence>
<protein>
    <recommendedName>
        <fullName evidence="3">Peptidyl-prolyl cis-trans isomerase</fullName>
        <shortName evidence="3">PPIase</shortName>
        <ecNumber evidence="3">5.2.1.8</ecNumber>
    </recommendedName>
</protein>
<sequence>MITVLLYCLAALNIVGARTPAITNTVFFDIEADGKPLGRITMGLYGQNTPKTTENFRSLCTGEKGVGRSGNKLHYEGSTFHRVIPDFMIQGGDFTNGDGTGGESIYGDKFEDENFDLKHSKKFLLSMANAGKNTNGSQFFITTVVTSWLDGRHVVFGEVLKGKEVVTAVENLGTPSGKTTKKIVIAKSGEIRESEKVDL</sequence>
<evidence type="ECO:0000259" key="4">
    <source>
        <dbReference type="PROSITE" id="PS50072"/>
    </source>
</evidence>
<dbReference type="InterPro" id="IPR029000">
    <property type="entry name" value="Cyclophilin-like_dom_sf"/>
</dbReference>
<comment type="caution">
    <text evidence="5">The sequence shown here is derived from an EMBL/GenBank/DDBJ whole genome shotgun (WGS) entry which is preliminary data.</text>
</comment>
<dbReference type="PANTHER" id="PTHR11071">
    <property type="entry name" value="PEPTIDYL-PROLYL CIS-TRANS ISOMERASE"/>
    <property type="match status" value="1"/>
</dbReference>
<evidence type="ECO:0000313" key="6">
    <source>
        <dbReference type="Proteomes" id="UP001439008"/>
    </source>
</evidence>
<dbReference type="CDD" id="cd01926">
    <property type="entry name" value="cyclophilin_ABH_like"/>
    <property type="match status" value="1"/>
</dbReference>
<keyword evidence="3" id="KW-0732">Signal</keyword>
<evidence type="ECO:0000256" key="1">
    <source>
        <dbReference type="ARBA" id="ARBA00023110"/>
    </source>
</evidence>
<accession>A0ABV2AK35</accession>
<dbReference type="InterPro" id="IPR024936">
    <property type="entry name" value="Cyclophilin-type_PPIase"/>
</dbReference>
<dbReference type="InterPro" id="IPR002130">
    <property type="entry name" value="Cyclophilin-type_PPIase_dom"/>
</dbReference>
<dbReference type="PIRSF" id="PIRSF001467">
    <property type="entry name" value="Peptidylpro_ismrse"/>
    <property type="match status" value="1"/>
</dbReference>
<comment type="function">
    <text evidence="3">PPIases accelerate the folding of proteins. It catalyzes the cis-trans isomerization of proline imidic peptide bonds in oligopeptides.</text>
</comment>
<dbReference type="Proteomes" id="UP001439008">
    <property type="component" value="Unassembled WGS sequence"/>
</dbReference>
<dbReference type="EC" id="5.2.1.8" evidence="3"/>
<dbReference type="InterPro" id="IPR020892">
    <property type="entry name" value="Cyclophilin-type_PPIase_CS"/>
</dbReference>
<comment type="catalytic activity">
    <reaction evidence="3">
        <text>[protein]-peptidylproline (omega=180) = [protein]-peptidylproline (omega=0)</text>
        <dbReference type="Rhea" id="RHEA:16237"/>
        <dbReference type="Rhea" id="RHEA-COMP:10747"/>
        <dbReference type="Rhea" id="RHEA-COMP:10748"/>
        <dbReference type="ChEBI" id="CHEBI:83833"/>
        <dbReference type="ChEBI" id="CHEBI:83834"/>
        <dbReference type="EC" id="5.2.1.8"/>
    </reaction>
</comment>
<name>A0ABV2AK35_9EUKA</name>
<feature type="chain" id="PRO_5044961050" description="Peptidyl-prolyl cis-trans isomerase" evidence="3">
    <location>
        <begin position="18"/>
        <end position="199"/>
    </location>
</feature>
<organism evidence="5 6">
    <name type="scientific">Bonamia ostreae</name>
    <dbReference type="NCBI Taxonomy" id="126728"/>
    <lineage>
        <taxon>Eukaryota</taxon>
        <taxon>Sar</taxon>
        <taxon>Rhizaria</taxon>
        <taxon>Endomyxa</taxon>
        <taxon>Ascetosporea</taxon>
        <taxon>Haplosporida</taxon>
        <taxon>Bonamia</taxon>
    </lineage>
</organism>
<evidence type="ECO:0000256" key="3">
    <source>
        <dbReference type="RuleBase" id="RU363019"/>
    </source>
</evidence>